<dbReference type="Proteomes" id="UP000320888">
    <property type="component" value="Unassembled WGS sequence"/>
</dbReference>
<evidence type="ECO:0000313" key="2">
    <source>
        <dbReference type="Proteomes" id="UP000320888"/>
    </source>
</evidence>
<protein>
    <submittedName>
        <fullName evidence="1">Uncharacterized protein</fullName>
    </submittedName>
</protein>
<dbReference type="AlphaFoldDB" id="A0A553XKT9"/>
<keyword evidence="2" id="KW-1185">Reference proteome</keyword>
<evidence type="ECO:0000313" key="1">
    <source>
        <dbReference type="EMBL" id="TSB17590.1"/>
    </source>
</evidence>
<organism evidence="1 2">
    <name type="scientific">Streptomyces benahoarensis</name>
    <dbReference type="NCBI Taxonomy" id="2595054"/>
    <lineage>
        <taxon>Bacteria</taxon>
        <taxon>Bacillati</taxon>
        <taxon>Actinomycetota</taxon>
        <taxon>Actinomycetes</taxon>
        <taxon>Kitasatosporales</taxon>
        <taxon>Streptomycetaceae</taxon>
        <taxon>Streptomyces</taxon>
    </lineage>
</organism>
<dbReference type="OrthoDB" id="4297016at2"/>
<dbReference type="EMBL" id="VKLS01000899">
    <property type="protein sequence ID" value="TSB17590.1"/>
    <property type="molecule type" value="Genomic_DNA"/>
</dbReference>
<sequence length="208" mass="22906">MSGVGGGRGAPSKWAVERFGRHAGRLAAVVPEALARAHARAHAAHLKARVKKRSPYGSTLAEAVRENLTDAALEVGEAVRDVRGYEYAVVNECLLFPYKYANRSRPLARARLAADASPTRRRLLLAHGPQPDGELFPLGEEQKPEKYEELHETFEELGAATRLVCLFFTANAEDGIHAIHWGDARLEPDRTFTWLHGEQLPVAPPCVE</sequence>
<name>A0A553XKT9_9ACTN</name>
<comment type="caution">
    <text evidence="1">The sequence shown here is derived from an EMBL/GenBank/DDBJ whole genome shotgun (WGS) entry which is preliminary data.</text>
</comment>
<reference evidence="1 2" key="1">
    <citation type="submission" date="2019-07" db="EMBL/GenBank/DDBJ databases">
        <title>Draft genome for Streptomyces benahoarensis MZ03-48.</title>
        <authorList>
            <person name="Gonzalez-Pimentel J.L."/>
        </authorList>
    </citation>
    <scope>NUCLEOTIDE SEQUENCE [LARGE SCALE GENOMIC DNA]</scope>
    <source>
        <strain evidence="1 2">MZ03-48</strain>
    </source>
</reference>
<gene>
    <name evidence="1" type="ORF">FNZ23_30465</name>
</gene>
<proteinExistence type="predicted"/>
<accession>A0A553XKT9</accession>